<dbReference type="PANTHER" id="PTHR33392:SF6">
    <property type="entry name" value="POLYISOPRENYL-TEICHOIC ACID--PEPTIDOGLYCAN TEICHOIC ACID TRANSFERASE TAGU"/>
    <property type="match status" value="1"/>
</dbReference>
<keyword evidence="3" id="KW-0812">Transmembrane</keyword>
<feature type="domain" description="LytR/CpsA/Psr regulator C-terminal" evidence="5">
    <location>
        <begin position="412"/>
        <end position="501"/>
    </location>
</feature>
<dbReference type="Gene3D" id="3.40.630.190">
    <property type="entry name" value="LCP protein"/>
    <property type="match status" value="1"/>
</dbReference>
<comment type="caution">
    <text evidence="6">The sequence shown here is derived from an EMBL/GenBank/DDBJ whole genome shotgun (WGS) entry which is preliminary data.</text>
</comment>
<feature type="region of interest" description="Disordered" evidence="2">
    <location>
        <begin position="1"/>
        <end position="84"/>
    </location>
</feature>
<dbReference type="RefSeq" id="WP_114548735.1">
    <property type="nucleotide sequence ID" value="NZ_PPUT01000008.1"/>
</dbReference>
<feature type="domain" description="Cell envelope-related transcriptional attenuator" evidence="4">
    <location>
        <begin position="177"/>
        <end position="290"/>
    </location>
</feature>
<evidence type="ECO:0000259" key="4">
    <source>
        <dbReference type="Pfam" id="PF03816"/>
    </source>
</evidence>
<name>A0A369P2W1_9ACTN</name>
<dbReference type="Pfam" id="PF03816">
    <property type="entry name" value="LytR_cpsA_psr"/>
    <property type="match status" value="1"/>
</dbReference>
<keyword evidence="3" id="KW-1133">Transmembrane helix</keyword>
<sequence length="503" mass="52519">MALHGKKAPSASQTRRVSRRVNDSMIGSHVERGSSARGRHAAGADRPARVDFSDGRRSRRADRGMVDQVDVGATSGESDSDYARRRARRSYAEEIQAQGRRRKMIFFGAVALLVVVVAAVAGTAAFFAWSDSQLSLGDSNAKEALAAPEEGAPYYALLSADLAKNTAAPSASDAAYLAVRIDEGARTLTFISLPPSVSVELSDGERHALRDAASVGGDAELLRAAGSLLGVQFAHFASTDAEGLASLVDLVGGVPVELSEEVDDPRAGIHVLTAGAQTLDGAQALTLLRAANYSDAMGTQAKMRALFTVNLAERATSGEGLSFPSVIADGAPFVSTDWTSGQLISLGDALSPLTEATVYAAVVPGRLTTSDEGEETYEVSDEDLAAMMEAVNAGNSPESFEGNLANVDRSLVTVEVRNGSGIQGAAARCGELLTSAGYDVKSVGNVDDGTVYPETLVIYKDEAFEIAAKAIVSDLSAGRVVNGGDFYTFDTNVLVIIGTDWIG</sequence>
<accession>A0A369P2W1</accession>
<protein>
    <submittedName>
        <fullName evidence="6">LytR family transcriptional regulator</fullName>
    </submittedName>
</protein>
<proteinExistence type="inferred from homology"/>
<organism evidence="6 7">
    <name type="scientific">Adlercreutzia equolifaciens subsp. celatus</name>
    <dbReference type="NCBI Taxonomy" id="394340"/>
    <lineage>
        <taxon>Bacteria</taxon>
        <taxon>Bacillati</taxon>
        <taxon>Actinomycetota</taxon>
        <taxon>Coriobacteriia</taxon>
        <taxon>Eggerthellales</taxon>
        <taxon>Eggerthellaceae</taxon>
        <taxon>Adlercreutzia</taxon>
    </lineage>
</organism>
<evidence type="ECO:0000259" key="5">
    <source>
        <dbReference type="Pfam" id="PF13399"/>
    </source>
</evidence>
<dbReference type="Proteomes" id="UP000253805">
    <property type="component" value="Unassembled WGS sequence"/>
</dbReference>
<dbReference type="Pfam" id="PF13399">
    <property type="entry name" value="LytR_C"/>
    <property type="match status" value="1"/>
</dbReference>
<evidence type="ECO:0000256" key="2">
    <source>
        <dbReference type="SAM" id="MobiDB-lite"/>
    </source>
</evidence>
<dbReference type="InterPro" id="IPR004474">
    <property type="entry name" value="LytR_CpsA_psr"/>
</dbReference>
<dbReference type="EMBL" id="PPUT01000008">
    <property type="protein sequence ID" value="RDC45575.1"/>
    <property type="molecule type" value="Genomic_DNA"/>
</dbReference>
<gene>
    <name evidence="6" type="ORF">C1850_04370</name>
</gene>
<reference evidence="6 7" key="1">
    <citation type="journal article" date="2018" name="Elife">
        <title>Discovery and characterization of a prevalent human gut bacterial enzyme sufficient for the inactivation of a family of plant toxins.</title>
        <authorList>
            <person name="Koppel N."/>
            <person name="Bisanz J.E."/>
            <person name="Pandelia M.E."/>
            <person name="Turnbaugh P.J."/>
            <person name="Balskus E.P."/>
        </authorList>
    </citation>
    <scope>NUCLEOTIDE SEQUENCE [LARGE SCALE GENOMIC DNA]</scope>
    <source>
        <strain evidence="6 7">OB21 GAM 11</strain>
    </source>
</reference>
<dbReference type="InterPro" id="IPR050922">
    <property type="entry name" value="LytR/CpsA/Psr_CW_biosynth"/>
</dbReference>
<dbReference type="AlphaFoldDB" id="A0A369P2W1"/>
<dbReference type="Gene3D" id="3.30.70.2390">
    <property type="match status" value="1"/>
</dbReference>
<feature type="compositionally biased region" description="Basic and acidic residues" evidence="2">
    <location>
        <begin position="42"/>
        <end position="65"/>
    </location>
</feature>
<dbReference type="PANTHER" id="PTHR33392">
    <property type="entry name" value="POLYISOPRENYL-TEICHOIC ACID--PEPTIDOGLYCAN TEICHOIC ACID TRANSFERASE TAGU"/>
    <property type="match status" value="1"/>
</dbReference>
<evidence type="ECO:0000256" key="1">
    <source>
        <dbReference type="ARBA" id="ARBA00006068"/>
    </source>
</evidence>
<feature type="transmembrane region" description="Helical" evidence="3">
    <location>
        <begin position="105"/>
        <end position="129"/>
    </location>
</feature>
<keyword evidence="3" id="KW-0472">Membrane</keyword>
<evidence type="ECO:0000313" key="6">
    <source>
        <dbReference type="EMBL" id="RDC45575.1"/>
    </source>
</evidence>
<dbReference type="InterPro" id="IPR027381">
    <property type="entry name" value="LytR/CpsA/Psr_C"/>
</dbReference>
<evidence type="ECO:0000313" key="7">
    <source>
        <dbReference type="Proteomes" id="UP000253805"/>
    </source>
</evidence>
<evidence type="ECO:0000256" key="3">
    <source>
        <dbReference type="SAM" id="Phobius"/>
    </source>
</evidence>
<comment type="similarity">
    <text evidence="1">Belongs to the LytR/CpsA/Psr (LCP) family.</text>
</comment>